<comment type="caution">
    <text evidence="2">The sequence shown here is derived from an EMBL/GenBank/DDBJ whole genome shotgun (WGS) entry which is preliminary data.</text>
</comment>
<organism evidence="2 3">
    <name type="scientific">Variovorax soli</name>
    <dbReference type="NCBI Taxonomy" id="376815"/>
    <lineage>
        <taxon>Bacteria</taxon>
        <taxon>Pseudomonadati</taxon>
        <taxon>Pseudomonadota</taxon>
        <taxon>Betaproteobacteria</taxon>
        <taxon>Burkholderiales</taxon>
        <taxon>Comamonadaceae</taxon>
        <taxon>Variovorax</taxon>
    </lineage>
</organism>
<feature type="domain" description="FHA" evidence="1">
    <location>
        <begin position="23"/>
        <end position="72"/>
    </location>
</feature>
<sequence>MPRLIVLARNSSVRQINIDGPSTSIGRAAGNRVCIDSDKVSRQHALIEWTGDRYLLTDLGSRNGTCVNNERVLDSRPLGNGDAITVGDCQLRFLYSTRMLPTAEALRLVTVAGGLVQLDALAPAAWGGERGRETPSLLP</sequence>
<dbReference type="CDD" id="cd00060">
    <property type="entry name" value="FHA"/>
    <property type="match status" value="1"/>
</dbReference>
<dbReference type="EMBL" id="JAVDRF010000006">
    <property type="protein sequence ID" value="MDR6537413.1"/>
    <property type="molecule type" value="Genomic_DNA"/>
</dbReference>
<accession>A0ABU1NG25</accession>
<dbReference type="SMART" id="SM00240">
    <property type="entry name" value="FHA"/>
    <property type="match status" value="1"/>
</dbReference>
<reference evidence="2 3" key="1">
    <citation type="submission" date="2023-07" db="EMBL/GenBank/DDBJ databases">
        <title>Sorghum-associated microbial communities from plants grown in Nebraska, USA.</title>
        <authorList>
            <person name="Schachtman D."/>
        </authorList>
    </citation>
    <scope>NUCLEOTIDE SEQUENCE [LARGE SCALE GENOMIC DNA]</scope>
    <source>
        <strain evidence="2 3">DS1781</strain>
    </source>
</reference>
<gene>
    <name evidence="2" type="ORF">J2739_003190</name>
</gene>
<evidence type="ECO:0000313" key="2">
    <source>
        <dbReference type="EMBL" id="MDR6537413.1"/>
    </source>
</evidence>
<dbReference type="Pfam" id="PF00498">
    <property type="entry name" value="FHA"/>
    <property type="match status" value="1"/>
</dbReference>
<protein>
    <submittedName>
        <fullName evidence="2">PSer/pThr/pTyr-binding forkhead associated (FHA) protein</fullName>
    </submittedName>
</protein>
<dbReference type="PANTHER" id="PTHR23308">
    <property type="entry name" value="NUCLEAR INHIBITOR OF PROTEIN PHOSPHATASE-1"/>
    <property type="match status" value="1"/>
</dbReference>
<dbReference type="InterPro" id="IPR050923">
    <property type="entry name" value="Cell_Proc_Reg/RNA_Proc"/>
</dbReference>
<dbReference type="Proteomes" id="UP001184230">
    <property type="component" value="Unassembled WGS sequence"/>
</dbReference>
<dbReference type="RefSeq" id="WP_309903311.1">
    <property type="nucleotide sequence ID" value="NZ_JAVDRF010000006.1"/>
</dbReference>
<dbReference type="SUPFAM" id="SSF49879">
    <property type="entry name" value="SMAD/FHA domain"/>
    <property type="match status" value="1"/>
</dbReference>
<dbReference type="InterPro" id="IPR008984">
    <property type="entry name" value="SMAD_FHA_dom_sf"/>
</dbReference>
<evidence type="ECO:0000259" key="1">
    <source>
        <dbReference type="PROSITE" id="PS50006"/>
    </source>
</evidence>
<proteinExistence type="predicted"/>
<dbReference type="InterPro" id="IPR000253">
    <property type="entry name" value="FHA_dom"/>
</dbReference>
<evidence type="ECO:0000313" key="3">
    <source>
        <dbReference type="Proteomes" id="UP001184230"/>
    </source>
</evidence>
<name>A0ABU1NG25_9BURK</name>
<dbReference type="PROSITE" id="PS50006">
    <property type="entry name" value="FHA_DOMAIN"/>
    <property type="match status" value="1"/>
</dbReference>
<keyword evidence="3" id="KW-1185">Reference proteome</keyword>
<dbReference type="Gene3D" id="2.60.200.20">
    <property type="match status" value="1"/>
</dbReference>